<dbReference type="WBParaSite" id="DME_0000345601-mRNA-1">
    <property type="protein sequence ID" value="DME_0000345601-mRNA-1"/>
    <property type="gene ID" value="DME_0000345601"/>
</dbReference>
<keyword evidence="8" id="KW-0472">Membrane</keyword>
<dbReference type="Pfam" id="PF16317">
    <property type="entry name" value="Glyco_hydro_99"/>
    <property type="match status" value="1"/>
</dbReference>
<evidence type="ECO:0000313" key="12">
    <source>
        <dbReference type="WBParaSite" id="DME_0000345601-mRNA-1"/>
    </source>
</evidence>
<dbReference type="PANTHER" id="PTHR13572">
    <property type="entry name" value="ENDO-ALPHA-1,2-MANNOSIDASE"/>
    <property type="match status" value="1"/>
</dbReference>
<reference evidence="12" key="1">
    <citation type="submission" date="2017-02" db="UniProtKB">
        <authorList>
            <consortium name="WormBaseParasite"/>
        </authorList>
    </citation>
    <scope>IDENTIFICATION</scope>
</reference>
<evidence type="ECO:0000256" key="1">
    <source>
        <dbReference type="ARBA" id="ARBA00004323"/>
    </source>
</evidence>
<dbReference type="Proteomes" id="UP000274756">
    <property type="component" value="Unassembled WGS sequence"/>
</dbReference>
<evidence type="ECO:0000256" key="4">
    <source>
        <dbReference type="ARBA" id="ARBA00022801"/>
    </source>
</evidence>
<keyword evidence="5" id="KW-0735">Signal-anchor</keyword>
<proteinExistence type="inferred from homology"/>
<evidence type="ECO:0000256" key="3">
    <source>
        <dbReference type="ARBA" id="ARBA00022692"/>
    </source>
</evidence>
<evidence type="ECO:0000256" key="6">
    <source>
        <dbReference type="ARBA" id="ARBA00022989"/>
    </source>
</evidence>
<evidence type="ECO:0000313" key="9">
    <source>
        <dbReference type="EMBL" id="VDN50349.1"/>
    </source>
</evidence>
<dbReference type="Proteomes" id="UP000038040">
    <property type="component" value="Unplaced"/>
</dbReference>
<evidence type="ECO:0000256" key="2">
    <source>
        <dbReference type="ARBA" id="ARBA00009559"/>
    </source>
</evidence>
<dbReference type="PANTHER" id="PTHR13572:SF4">
    <property type="entry name" value="RE57134P"/>
    <property type="match status" value="1"/>
</dbReference>
<protein>
    <submittedName>
        <fullName evidence="12">Glycoprotein endo-alpha-1,2-mannosidase</fullName>
    </submittedName>
</protein>
<sequence>SASISTEPFLDEQQFQGKDITTTSEHNRVIEKISNIKFQRITESSVHIFYYPWYGNPEFDKKFFHWNHAYLPHWDKVIAKKFIQGIHVPPEDIGSNFYPLLGPYSSRDPSVIEQHMKWISSANINVLVVSWYPQHLADVRGHPWDDIIPILLDMANKYSLKITFHMEPYKNRTATNLRRDIEYLLDFYGTHAAFYRYFRKNADGSLAVLPLFYFYDSYLIELTEWLKVTAKDGELSVRGTNYDILFIGLVVKSEDRYWLSDAGFDGMYTYFATEGFTFGSTATNWPSLNVFCRKKNLIFIPSVGPGYDDRRVRPWNSQNTRSRLNGHYYSKMFKMAYNSGADIISITSFNEWHEGTQIEPAIPFTDSNAEFTYNVYNRGPYQYLQLTANLVKQFFTVNS</sequence>
<organism evidence="10 12">
    <name type="scientific">Dracunculus medinensis</name>
    <name type="common">Guinea worm</name>
    <dbReference type="NCBI Taxonomy" id="318479"/>
    <lineage>
        <taxon>Eukaryota</taxon>
        <taxon>Metazoa</taxon>
        <taxon>Ecdysozoa</taxon>
        <taxon>Nematoda</taxon>
        <taxon>Chromadorea</taxon>
        <taxon>Rhabditida</taxon>
        <taxon>Spirurina</taxon>
        <taxon>Dracunculoidea</taxon>
        <taxon>Dracunculidae</taxon>
        <taxon>Dracunculus</taxon>
    </lineage>
</organism>
<reference evidence="9 11" key="2">
    <citation type="submission" date="2018-11" db="EMBL/GenBank/DDBJ databases">
        <authorList>
            <consortium name="Pathogen Informatics"/>
        </authorList>
    </citation>
    <scope>NUCLEOTIDE SEQUENCE [LARGE SCALE GENOMIC DNA]</scope>
</reference>
<evidence type="ECO:0000256" key="7">
    <source>
        <dbReference type="ARBA" id="ARBA00023034"/>
    </source>
</evidence>
<dbReference type="GO" id="GO:0004559">
    <property type="term" value="F:alpha-mannosidase activity"/>
    <property type="evidence" value="ECO:0007669"/>
    <property type="project" value="TreeGrafter"/>
</dbReference>
<dbReference type="EMBL" id="UYYG01000002">
    <property type="protein sequence ID" value="VDN50349.1"/>
    <property type="molecule type" value="Genomic_DNA"/>
</dbReference>
<comment type="subcellular location">
    <subcellularLocation>
        <location evidence="1">Golgi apparatus membrane</location>
        <topology evidence="1">Single-pass type II membrane protein</topology>
    </subcellularLocation>
</comment>
<keyword evidence="6" id="KW-1133">Transmembrane helix</keyword>
<dbReference type="Gene3D" id="3.20.20.80">
    <property type="entry name" value="Glycosidases"/>
    <property type="match status" value="1"/>
</dbReference>
<evidence type="ECO:0000313" key="11">
    <source>
        <dbReference type="Proteomes" id="UP000274756"/>
    </source>
</evidence>
<gene>
    <name evidence="9" type="ORF">DME_LOCUS322</name>
</gene>
<dbReference type="OrthoDB" id="406152at2759"/>
<evidence type="ECO:0000256" key="8">
    <source>
        <dbReference type="ARBA" id="ARBA00023136"/>
    </source>
</evidence>
<keyword evidence="4" id="KW-0378">Hydrolase</keyword>
<dbReference type="GO" id="GO:0000139">
    <property type="term" value="C:Golgi membrane"/>
    <property type="evidence" value="ECO:0007669"/>
    <property type="project" value="UniProtKB-SubCell"/>
</dbReference>
<keyword evidence="11" id="KW-1185">Reference proteome</keyword>
<keyword evidence="3" id="KW-0812">Transmembrane</keyword>
<dbReference type="AlphaFoldDB" id="A0A0N4U8S0"/>
<name>A0A0N4U8S0_DRAME</name>
<dbReference type="CDD" id="cd11574">
    <property type="entry name" value="GH99"/>
    <property type="match status" value="1"/>
</dbReference>
<dbReference type="InterPro" id="IPR026071">
    <property type="entry name" value="Glyco_Hydrolase_99"/>
</dbReference>
<keyword evidence="7" id="KW-0333">Golgi apparatus</keyword>
<dbReference type="STRING" id="318479.A0A0N4U8S0"/>
<accession>A0A0N4U8S0</accession>
<evidence type="ECO:0000256" key="5">
    <source>
        <dbReference type="ARBA" id="ARBA00022968"/>
    </source>
</evidence>
<evidence type="ECO:0000313" key="10">
    <source>
        <dbReference type="Proteomes" id="UP000038040"/>
    </source>
</evidence>
<comment type="similarity">
    <text evidence="2">Belongs to the glycosyl hydrolase 99 family.</text>
</comment>
<dbReference type="FunFam" id="3.20.20.80:FF:000019">
    <property type="entry name" value="glycoprotein endo-alpha-1,2-mannosidase"/>
    <property type="match status" value="1"/>
</dbReference>